<sequence length="121" mass="11826">MIASASGFLFSFESSLSLGTGVGIFGCEFTGENEGACSTVFVAEVGSVTTTDVSSETGTAITQVLPIISTTIGGNNSSGSESPSDGNSGNDNNSASSINIGRALGMIGAVAFGVVSGALML</sequence>
<evidence type="ECO:0000256" key="1">
    <source>
        <dbReference type="SAM" id="MobiDB-lite"/>
    </source>
</evidence>
<evidence type="ECO:0000313" key="3">
    <source>
        <dbReference type="Proteomes" id="UP001498398"/>
    </source>
</evidence>
<accession>A0ABR1JD21</accession>
<organism evidence="2 3">
    <name type="scientific">Marasmiellus scandens</name>
    <dbReference type="NCBI Taxonomy" id="2682957"/>
    <lineage>
        <taxon>Eukaryota</taxon>
        <taxon>Fungi</taxon>
        <taxon>Dikarya</taxon>
        <taxon>Basidiomycota</taxon>
        <taxon>Agaricomycotina</taxon>
        <taxon>Agaricomycetes</taxon>
        <taxon>Agaricomycetidae</taxon>
        <taxon>Agaricales</taxon>
        <taxon>Marasmiineae</taxon>
        <taxon>Omphalotaceae</taxon>
        <taxon>Marasmiellus</taxon>
    </lineage>
</organism>
<protein>
    <submittedName>
        <fullName evidence="2">Uncharacterized protein</fullName>
    </submittedName>
</protein>
<evidence type="ECO:0000313" key="2">
    <source>
        <dbReference type="EMBL" id="KAK7457813.1"/>
    </source>
</evidence>
<dbReference type="Proteomes" id="UP001498398">
    <property type="component" value="Unassembled WGS sequence"/>
</dbReference>
<dbReference type="EMBL" id="JBANRG010000019">
    <property type="protein sequence ID" value="KAK7457813.1"/>
    <property type="molecule type" value="Genomic_DNA"/>
</dbReference>
<comment type="caution">
    <text evidence="2">The sequence shown here is derived from an EMBL/GenBank/DDBJ whole genome shotgun (WGS) entry which is preliminary data.</text>
</comment>
<proteinExistence type="predicted"/>
<name>A0ABR1JD21_9AGAR</name>
<feature type="region of interest" description="Disordered" evidence="1">
    <location>
        <begin position="73"/>
        <end position="93"/>
    </location>
</feature>
<reference evidence="2 3" key="1">
    <citation type="submission" date="2024-01" db="EMBL/GenBank/DDBJ databases">
        <title>A draft genome for the cacao thread blight pathogen Marasmiellus scandens.</title>
        <authorList>
            <person name="Baruah I.K."/>
            <person name="Leung J."/>
            <person name="Bukari Y."/>
            <person name="Amoako-Attah I."/>
            <person name="Meinhardt L.W."/>
            <person name="Bailey B.A."/>
            <person name="Cohen S.P."/>
        </authorList>
    </citation>
    <scope>NUCLEOTIDE SEQUENCE [LARGE SCALE GENOMIC DNA]</scope>
    <source>
        <strain evidence="2 3">GH-19</strain>
    </source>
</reference>
<gene>
    <name evidence="2" type="ORF">VKT23_010155</name>
</gene>
<keyword evidence="3" id="KW-1185">Reference proteome</keyword>